<comment type="catalytic activity">
    <reaction evidence="3">
        <text>a purine D-ribonucleoside + phosphate = a purine nucleobase + alpha-D-ribose 1-phosphate</text>
        <dbReference type="Rhea" id="RHEA:19805"/>
        <dbReference type="ChEBI" id="CHEBI:26386"/>
        <dbReference type="ChEBI" id="CHEBI:43474"/>
        <dbReference type="ChEBI" id="CHEBI:57720"/>
        <dbReference type="ChEBI" id="CHEBI:142355"/>
        <dbReference type="EC" id="2.4.2.1"/>
    </reaction>
</comment>
<comment type="catalytic activity">
    <reaction evidence="3">
        <text>guanosine + phosphate = alpha-D-ribose 1-phosphate + guanine</text>
        <dbReference type="Rhea" id="RHEA:13233"/>
        <dbReference type="ChEBI" id="CHEBI:16235"/>
        <dbReference type="ChEBI" id="CHEBI:16750"/>
        <dbReference type="ChEBI" id="CHEBI:43474"/>
        <dbReference type="ChEBI" id="CHEBI:57720"/>
        <dbReference type="EC" id="2.4.2.1"/>
    </reaction>
</comment>
<comment type="similarity">
    <text evidence="3">Belongs to the nucleoside phosphorylase PpnP family.</text>
</comment>
<dbReference type="RefSeq" id="WP_016550218.1">
    <property type="nucleotide sequence ID" value="NZ_AKWZ02000010.1"/>
</dbReference>
<dbReference type="InterPro" id="IPR009664">
    <property type="entry name" value="Ppnp"/>
</dbReference>
<keyword evidence="5" id="KW-1185">Reference proteome</keyword>
<comment type="function">
    <text evidence="3">Catalyzes the phosphorolysis of diverse nucleosides, yielding D-ribose 1-phosphate and the respective free bases. Can use uridine, adenosine, guanosine, cytidine, thymidine, inosine and xanthosine as substrates. Also catalyzes the reverse reactions.</text>
</comment>
<dbReference type="AlphaFoldDB" id="S3VB94"/>
<dbReference type="EMBL" id="AKWZ02000010">
    <property type="protein sequence ID" value="EPG73745.1"/>
    <property type="molecule type" value="Genomic_DNA"/>
</dbReference>
<dbReference type="CDD" id="cd20296">
    <property type="entry name" value="cupin_PpnP-like"/>
    <property type="match status" value="1"/>
</dbReference>
<protein>
    <recommendedName>
        <fullName evidence="3">Pyrimidine/purine nucleoside phosphorylase</fullName>
        <ecNumber evidence="3">2.4.2.1</ecNumber>
        <ecNumber evidence="3">2.4.2.2</ecNumber>
    </recommendedName>
    <alternativeName>
        <fullName evidence="3">Adenosine phosphorylase</fullName>
    </alternativeName>
    <alternativeName>
        <fullName evidence="3">Cytidine phosphorylase</fullName>
    </alternativeName>
    <alternativeName>
        <fullName evidence="3">Guanosine phosphorylase</fullName>
    </alternativeName>
    <alternativeName>
        <fullName evidence="3">Inosine phosphorylase</fullName>
    </alternativeName>
    <alternativeName>
        <fullName evidence="3">Thymidine phosphorylase</fullName>
    </alternativeName>
    <alternativeName>
        <fullName evidence="3">Uridine phosphorylase</fullName>
    </alternativeName>
    <alternativeName>
        <fullName evidence="3">Xanthosine phosphorylase</fullName>
    </alternativeName>
</protein>
<dbReference type="HAMAP" id="MF_01537">
    <property type="entry name" value="Nucleos_phosphorylase_PpnP"/>
    <property type="match status" value="1"/>
</dbReference>
<evidence type="ECO:0000313" key="5">
    <source>
        <dbReference type="Proteomes" id="UP000014540"/>
    </source>
</evidence>
<comment type="catalytic activity">
    <reaction evidence="3">
        <text>adenosine + phosphate = alpha-D-ribose 1-phosphate + adenine</text>
        <dbReference type="Rhea" id="RHEA:27642"/>
        <dbReference type="ChEBI" id="CHEBI:16335"/>
        <dbReference type="ChEBI" id="CHEBI:16708"/>
        <dbReference type="ChEBI" id="CHEBI:43474"/>
        <dbReference type="ChEBI" id="CHEBI:57720"/>
        <dbReference type="EC" id="2.4.2.1"/>
    </reaction>
</comment>
<dbReference type="FunFam" id="2.60.120.10:FF:000016">
    <property type="entry name" value="Pyrimidine/purine nucleoside phosphorylase"/>
    <property type="match status" value="1"/>
</dbReference>
<sequence length="105" mass="11970">MQQFENVTVLKKANVYFNGQVTSRTLLFANGEKKTLGILMPGDYEFGTDDREIMEITEGDLQVLLPGNENWQEIKSGQSFQVPAKSKFKLKVKSVSDYCCSYFKE</sequence>
<dbReference type="GO" id="GO:0004731">
    <property type="term" value="F:purine-nucleoside phosphorylase activity"/>
    <property type="evidence" value="ECO:0007669"/>
    <property type="project" value="UniProtKB-UniRule"/>
</dbReference>
<accession>S3VB94</accession>
<comment type="catalytic activity">
    <reaction evidence="3">
        <text>xanthosine + phosphate = alpha-D-ribose 1-phosphate + xanthine</text>
        <dbReference type="Rhea" id="RHEA:27638"/>
        <dbReference type="ChEBI" id="CHEBI:17712"/>
        <dbReference type="ChEBI" id="CHEBI:18107"/>
        <dbReference type="ChEBI" id="CHEBI:43474"/>
        <dbReference type="ChEBI" id="CHEBI:57720"/>
        <dbReference type="EC" id="2.4.2.1"/>
    </reaction>
</comment>
<evidence type="ECO:0000313" key="4">
    <source>
        <dbReference type="EMBL" id="EPG73745.1"/>
    </source>
</evidence>
<dbReference type="InterPro" id="IPR014710">
    <property type="entry name" value="RmlC-like_jellyroll"/>
</dbReference>
<dbReference type="SUPFAM" id="SSF51182">
    <property type="entry name" value="RmlC-like cupins"/>
    <property type="match status" value="1"/>
</dbReference>
<dbReference type="Gene3D" id="2.60.120.10">
    <property type="entry name" value="Jelly Rolls"/>
    <property type="match status" value="1"/>
</dbReference>
<dbReference type="STRING" id="1193011.LEP1GSC058_3035"/>
<dbReference type="PANTHER" id="PTHR36540">
    <property type="entry name" value="PYRIMIDINE/PURINE NUCLEOSIDE PHOSPHORYLASE"/>
    <property type="match status" value="1"/>
</dbReference>
<organism evidence="4 5">
    <name type="scientific">Leptospira fainei serovar Hurstbridge str. BUT 6</name>
    <dbReference type="NCBI Taxonomy" id="1193011"/>
    <lineage>
        <taxon>Bacteria</taxon>
        <taxon>Pseudomonadati</taxon>
        <taxon>Spirochaetota</taxon>
        <taxon>Spirochaetia</taxon>
        <taxon>Leptospirales</taxon>
        <taxon>Leptospiraceae</taxon>
        <taxon>Leptospira</taxon>
    </lineage>
</organism>
<proteinExistence type="inferred from homology"/>
<dbReference type="InterPro" id="IPR011051">
    <property type="entry name" value="RmlC_Cupin_sf"/>
</dbReference>
<reference evidence="4" key="1">
    <citation type="submission" date="2013-04" db="EMBL/GenBank/DDBJ databases">
        <authorList>
            <person name="Harkins D.M."/>
            <person name="Durkin A.S."/>
            <person name="Selengut J.D."/>
            <person name="Sanka R."/>
            <person name="DePew J."/>
            <person name="Purushe J."/>
            <person name="Ahmed A."/>
            <person name="van der Linden H."/>
            <person name="Goris M.G.A."/>
            <person name="Hartskeerl R.A."/>
            <person name="Vinetz J.M."/>
            <person name="Sutton G.G."/>
            <person name="Nelson W.C."/>
            <person name="Fouts D.E."/>
        </authorList>
    </citation>
    <scope>NUCLEOTIDE SEQUENCE [LARGE SCALE GENOMIC DNA]</scope>
    <source>
        <strain evidence="4">BUT 6</strain>
    </source>
</reference>
<dbReference type="EC" id="2.4.2.1" evidence="3"/>
<evidence type="ECO:0000256" key="2">
    <source>
        <dbReference type="ARBA" id="ARBA00022679"/>
    </source>
</evidence>
<dbReference type="EC" id="2.4.2.2" evidence="3"/>
<dbReference type="GO" id="GO:0009032">
    <property type="term" value="F:thymidine phosphorylase activity"/>
    <property type="evidence" value="ECO:0007669"/>
    <property type="project" value="RHEA"/>
</dbReference>
<dbReference type="GO" id="GO:0004850">
    <property type="term" value="F:uridine phosphorylase activity"/>
    <property type="evidence" value="ECO:0007669"/>
    <property type="project" value="RHEA"/>
</dbReference>
<comment type="catalytic activity">
    <reaction evidence="3">
        <text>inosine + phosphate = alpha-D-ribose 1-phosphate + hypoxanthine</text>
        <dbReference type="Rhea" id="RHEA:27646"/>
        <dbReference type="ChEBI" id="CHEBI:17368"/>
        <dbReference type="ChEBI" id="CHEBI:17596"/>
        <dbReference type="ChEBI" id="CHEBI:43474"/>
        <dbReference type="ChEBI" id="CHEBI:57720"/>
        <dbReference type="EC" id="2.4.2.1"/>
    </reaction>
</comment>
<dbReference type="Proteomes" id="UP000014540">
    <property type="component" value="Unassembled WGS sequence"/>
</dbReference>
<comment type="catalytic activity">
    <reaction evidence="3">
        <text>uridine + phosphate = alpha-D-ribose 1-phosphate + uracil</text>
        <dbReference type="Rhea" id="RHEA:24388"/>
        <dbReference type="ChEBI" id="CHEBI:16704"/>
        <dbReference type="ChEBI" id="CHEBI:17568"/>
        <dbReference type="ChEBI" id="CHEBI:43474"/>
        <dbReference type="ChEBI" id="CHEBI:57720"/>
        <dbReference type="EC" id="2.4.2.2"/>
    </reaction>
</comment>
<dbReference type="PANTHER" id="PTHR36540:SF1">
    <property type="entry name" value="PYRIMIDINE_PURINE NUCLEOSIDE PHOSPHORYLASE"/>
    <property type="match status" value="1"/>
</dbReference>
<comment type="catalytic activity">
    <reaction evidence="3">
        <text>thymidine + phosphate = 2-deoxy-alpha-D-ribose 1-phosphate + thymine</text>
        <dbReference type="Rhea" id="RHEA:16037"/>
        <dbReference type="ChEBI" id="CHEBI:17748"/>
        <dbReference type="ChEBI" id="CHEBI:17821"/>
        <dbReference type="ChEBI" id="CHEBI:43474"/>
        <dbReference type="ChEBI" id="CHEBI:57259"/>
        <dbReference type="EC" id="2.4.2.2"/>
    </reaction>
</comment>
<comment type="catalytic activity">
    <reaction evidence="3">
        <text>cytidine + phosphate = cytosine + alpha-D-ribose 1-phosphate</text>
        <dbReference type="Rhea" id="RHEA:52540"/>
        <dbReference type="ChEBI" id="CHEBI:16040"/>
        <dbReference type="ChEBI" id="CHEBI:17562"/>
        <dbReference type="ChEBI" id="CHEBI:43474"/>
        <dbReference type="ChEBI" id="CHEBI:57720"/>
        <dbReference type="EC" id="2.4.2.2"/>
    </reaction>
</comment>
<evidence type="ECO:0000256" key="3">
    <source>
        <dbReference type="HAMAP-Rule" id="MF_01537"/>
    </source>
</evidence>
<dbReference type="OrthoDB" id="9793848at2"/>
<evidence type="ECO:0000256" key="1">
    <source>
        <dbReference type="ARBA" id="ARBA00022676"/>
    </source>
</evidence>
<dbReference type="Pfam" id="PF06865">
    <property type="entry name" value="Ppnp"/>
    <property type="match status" value="1"/>
</dbReference>
<gene>
    <name evidence="3" type="primary">ppnP</name>
    <name evidence="4" type="ORF">LEP1GSC058_3035</name>
</gene>
<dbReference type="GO" id="GO:0047975">
    <property type="term" value="F:guanosine phosphorylase activity"/>
    <property type="evidence" value="ECO:0007669"/>
    <property type="project" value="RHEA"/>
</dbReference>
<comment type="caution">
    <text evidence="4">The sequence shown here is derived from an EMBL/GenBank/DDBJ whole genome shotgun (WGS) entry which is preliminary data.</text>
</comment>
<keyword evidence="2 3" id="KW-0808">Transferase</keyword>
<dbReference type="GO" id="GO:0005829">
    <property type="term" value="C:cytosol"/>
    <property type="evidence" value="ECO:0007669"/>
    <property type="project" value="TreeGrafter"/>
</dbReference>
<name>S3VB94_9LEPT</name>
<keyword evidence="1 3" id="KW-0328">Glycosyltransferase</keyword>